<dbReference type="Proteomes" id="UP000682811">
    <property type="component" value="Unassembled WGS sequence"/>
</dbReference>
<keyword evidence="2" id="KW-1185">Reference proteome</keyword>
<evidence type="ECO:0000313" key="2">
    <source>
        <dbReference type="Proteomes" id="UP000682811"/>
    </source>
</evidence>
<dbReference type="RefSeq" id="WP_212978023.1">
    <property type="nucleotide sequence ID" value="NZ_AP025343.1"/>
</dbReference>
<proteinExistence type="predicted"/>
<comment type="caution">
    <text evidence="1">The sequence shown here is derived from an EMBL/GenBank/DDBJ whole genome shotgun (WGS) entry which is preliminary data.</text>
</comment>
<reference evidence="1 2" key="1">
    <citation type="submission" date="2021-03" db="EMBL/GenBank/DDBJ databases">
        <title>Antimicrobial resistance genes in bacteria isolated from Japanese honey, and their potential for conferring macrolide and lincosamide resistance in the American foulbrood pathogen Paenibacillus larvae.</title>
        <authorList>
            <person name="Okamoto M."/>
            <person name="Kumagai M."/>
            <person name="Kanamori H."/>
            <person name="Takamatsu D."/>
        </authorList>
    </citation>
    <scope>NUCLEOTIDE SEQUENCE [LARGE SCALE GENOMIC DNA]</scope>
    <source>
        <strain evidence="1 2">J34TS1</strain>
    </source>
</reference>
<organism evidence="1 2">
    <name type="scientific">Paenibacillus azoreducens</name>
    <dbReference type="NCBI Taxonomy" id="116718"/>
    <lineage>
        <taxon>Bacteria</taxon>
        <taxon>Bacillati</taxon>
        <taxon>Bacillota</taxon>
        <taxon>Bacilli</taxon>
        <taxon>Bacillales</taxon>
        <taxon>Paenibacillaceae</taxon>
        <taxon>Paenibacillus</taxon>
    </lineage>
</organism>
<protein>
    <submittedName>
        <fullName evidence="1">Uncharacterized protein</fullName>
    </submittedName>
</protein>
<evidence type="ECO:0000313" key="1">
    <source>
        <dbReference type="EMBL" id="GIO47115.1"/>
    </source>
</evidence>
<sequence>MAKRKRNVASIEDLSSLELAKIGLTLAAIGDIISFLSIIKAEEEEAARSAENKKNAL</sequence>
<name>A0A919YE37_9BACL</name>
<gene>
    <name evidence="1" type="ORF">J34TS1_18800</name>
</gene>
<accession>A0A919YE37</accession>
<dbReference type="AlphaFoldDB" id="A0A919YE37"/>
<dbReference type="EMBL" id="BORT01000006">
    <property type="protein sequence ID" value="GIO47115.1"/>
    <property type="molecule type" value="Genomic_DNA"/>
</dbReference>